<keyword evidence="4" id="KW-1185">Reference proteome</keyword>
<evidence type="ECO:0000313" key="3">
    <source>
        <dbReference type="EMBL" id="RFB05026.1"/>
    </source>
</evidence>
<accession>A0A371RHU5</accession>
<evidence type="ECO:0000313" key="4">
    <source>
        <dbReference type="Proteomes" id="UP000264589"/>
    </source>
</evidence>
<proteinExistence type="predicted"/>
<gene>
    <name evidence="3" type="ORF">DX908_06815</name>
</gene>
<organism evidence="3 4">
    <name type="scientific">Parvularcula marina</name>
    <dbReference type="NCBI Taxonomy" id="2292771"/>
    <lineage>
        <taxon>Bacteria</taxon>
        <taxon>Pseudomonadati</taxon>
        <taxon>Pseudomonadota</taxon>
        <taxon>Alphaproteobacteria</taxon>
        <taxon>Parvularculales</taxon>
        <taxon>Parvularculaceae</taxon>
        <taxon>Parvularcula</taxon>
    </lineage>
</organism>
<name>A0A371RHU5_9PROT</name>
<keyword evidence="2" id="KW-0812">Transmembrane</keyword>
<keyword evidence="2" id="KW-1133">Transmembrane helix</keyword>
<dbReference type="EMBL" id="QUQO01000001">
    <property type="protein sequence ID" value="RFB05026.1"/>
    <property type="molecule type" value="Genomic_DNA"/>
</dbReference>
<comment type="caution">
    <text evidence="3">The sequence shown here is derived from an EMBL/GenBank/DDBJ whole genome shotgun (WGS) entry which is preliminary data.</text>
</comment>
<feature type="region of interest" description="Disordered" evidence="1">
    <location>
        <begin position="1"/>
        <end position="47"/>
    </location>
</feature>
<feature type="compositionally biased region" description="Basic and acidic residues" evidence="1">
    <location>
        <begin position="1"/>
        <end position="19"/>
    </location>
</feature>
<dbReference type="AlphaFoldDB" id="A0A371RHU5"/>
<sequence>MSDKDEPSVEDFFKEEASRIRKSRSHRMSDFEQKISNSSTLSGASRHQCPDCEQTAIEYSRLSSRNSGLMMPGTQFQCRHCGIALRLSSSTWDVALGLSLGLYVCVIALYLIFPYSPLFDGLRAQLLMLLGPGALGLFIYHIGTRAVCLAGEGEA</sequence>
<feature type="transmembrane region" description="Helical" evidence="2">
    <location>
        <begin position="125"/>
        <end position="143"/>
    </location>
</feature>
<dbReference type="InParanoid" id="A0A371RHU5"/>
<evidence type="ECO:0000256" key="2">
    <source>
        <dbReference type="SAM" id="Phobius"/>
    </source>
</evidence>
<dbReference type="RefSeq" id="WP_116391657.1">
    <property type="nucleotide sequence ID" value="NZ_QUQO01000001.1"/>
</dbReference>
<feature type="compositionally biased region" description="Polar residues" evidence="1">
    <location>
        <begin position="34"/>
        <end position="45"/>
    </location>
</feature>
<dbReference type="Proteomes" id="UP000264589">
    <property type="component" value="Unassembled WGS sequence"/>
</dbReference>
<feature type="transmembrane region" description="Helical" evidence="2">
    <location>
        <begin position="94"/>
        <end position="113"/>
    </location>
</feature>
<keyword evidence="2" id="KW-0472">Membrane</keyword>
<reference evidence="3 4" key="1">
    <citation type="submission" date="2018-08" db="EMBL/GenBank/DDBJ databases">
        <title>Parvularcula sp. SM1705, isolated from surface water of the South Sea China.</title>
        <authorList>
            <person name="Sun L."/>
        </authorList>
    </citation>
    <scope>NUCLEOTIDE SEQUENCE [LARGE SCALE GENOMIC DNA]</scope>
    <source>
        <strain evidence="3 4">SM1705</strain>
    </source>
</reference>
<evidence type="ECO:0000256" key="1">
    <source>
        <dbReference type="SAM" id="MobiDB-lite"/>
    </source>
</evidence>
<protein>
    <submittedName>
        <fullName evidence="3">Uncharacterized protein</fullName>
    </submittedName>
</protein>